<name>A0A6F8ZF56_9FIRM</name>
<proteinExistence type="predicted"/>
<evidence type="ECO:0000313" key="3">
    <source>
        <dbReference type="Proteomes" id="UP000503399"/>
    </source>
</evidence>
<reference evidence="2 3" key="1">
    <citation type="submission" date="2020-02" db="EMBL/GenBank/DDBJ databases">
        <authorList>
            <person name="Hogendoorn C."/>
        </authorList>
    </citation>
    <scope>NUCLEOTIDE SEQUENCE [LARGE SCALE GENOMIC DNA]</scope>
    <source>
        <strain evidence="2">R501</strain>
    </source>
</reference>
<dbReference type="Proteomes" id="UP000503399">
    <property type="component" value="Chromosome"/>
</dbReference>
<accession>A0A6F8ZF56</accession>
<protein>
    <submittedName>
        <fullName evidence="2">Uncharacterized protein</fullName>
    </submittedName>
</protein>
<sequence length="133" mass="14095">MCRAPANAGSCGGRRRGWLPWRPPAGAGAGEEGVPASGDPALDADRLWVAAEEGDSAAAARLARALGERGEPAMEGLAERMGLAFDGPGPLALLTLREAWTASVRPERVRFLEAMAWLTARQAQRDAGRRDVY</sequence>
<feature type="compositionally biased region" description="Low complexity" evidence="1">
    <location>
        <begin position="18"/>
        <end position="36"/>
    </location>
</feature>
<feature type="region of interest" description="Disordered" evidence="1">
    <location>
        <begin position="1"/>
        <end position="40"/>
    </location>
</feature>
<dbReference type="EMBL" id="LR778114">
    <property type="protein sequence ID" value="CAB1128229.1"/>
    <property type="molecule type" value="Genomic_DNA"/>
</dbReference>
<keyword evidence="3" id="KW-1185">Reference proteome</keyword>
<dbReference type="AlphaFoldDB" id="A0A6F8ZF56"/>
<evidence type="ECO:0000256" key="1">
    <source>
        <dbReference type="SAM" id="MobiDB-lite"/>
    </source>
</evidence>
<gene>
    <name evidence="2" type="ORF">R50_0723</name>
</gene>
<dbReference type="KEGG" id="hfv:R50_0723"/>
<evidence type="ECO:0000313" key="2">
    <source>
        <dbReference type="EMBL" id="CAB1128229.1"/>
    </source>
</evidence>
<organism evidence="2 3">
    <name type="scientific">Candidatus Hydrogenisulfobacillus filiaventi</name>
    <dbReference type="NCBI Taxonomy" id="2707344"/>
    <lineage>
        <taxon>Bacteria</taxon>
        <taxon>Bacillati</taxon>
        <taxon>Bacillota</taxon>
        <taxon>Clostridia</taxon>
        <taxon>Eubacteriales</taxon>
        <taxon>Clostridiales Family XVII. Incertae Sedis</taxon>
        <taxon>Candidatus Hydrogenisulfobacillus</taxon>
    </lineage>
</organism>